<gene>
    <name evidence="2" type="ORF">C8P70_102115</name>
</gene>
<dbReference type="AlphaFoldDB" id="A0A4V3E9B2"/>
<dbReference type="EMBL" id="SOAG01000002">
    <property type="protein sequence ID" value="TDS65331.1"/>
    <property type="molecule type" value="Genomic_DNA"/>
</dbReference>
<comment type="caution">
    <text evidence="2">The sequence shown here is derived from an EMBL/GenBank/DDBJ whole genome shotgun (WGS) entry which is preliminary data.</text>
</comment>
<dbReference type="GO" id="GO:0043565">
    <property type="term" value="F:sequence-specific DNA binding"/>
    <property type="evidence" value="ECO:0007669"/>
    <property type="project" value="InterPro"/>
</dbReference>
<feature type="domain" description="HTH araC/xylS-type" evidence="1">
    <location>
        <begin position="167"/>
        <end position="269"/>
    </location>
</feature>
<dbReference type="RefSeq" id="WP_133711556.1">
    <property type="nucleotide sequence ID" value="NZ_SOAG01000002.1"/>
</dbReference>
<dbReference type="OrthoDB" id="662446at2"/>
<proteinExistence type="predicted"/>
<evidence type="ECO:0000313" key="2">
    <source>
        <dbReference type="EMBL" id="TDS65331.1"/>
    </source>
</evidence>
<name>A0A4V3E9B2_9FLAO</name>
<accession>A0A4V3E9B2</accession>
<sequence length="285" mass="33641">MEQYNYLITRKPQNSQLQKLVAYYYFHSSGDTKKTEKFYFYPNYLHALTIYKGNDVFIDINNVSSDVMSSEEKEKLTLLYTVNLKHKMQVEIKGDFYKIGIVFYPLGINHFILESLDALMNQRFQTIKLDHSFETILSGISKEHPIDKQLEILEEALLSVIRPFEERALYKAIKEIVLSNGTIKTDELEKITSLNRKTLLRLFKKHTLSSIEDYKKMVMFRNSLNYALQNKELVNLTDVALFNMYYDQSHFIKHFKSITSETPKTLLPKITQIGNEDLYWYFLSE</sequence>
<organism evidence="2 3">
    <name type="scientific">Myroides indicus</name>
    <dbReference type="NCBI Taxonomy" id="1323422"/>
    <lineage>
        <taxon>Bacteria</taxon>
        <taxon>Pseudomonadati</taxon>
        <taxon>Bacteroidota</taxon>
        <taxon>Flavobacteriia</taxon>
        <taxon>Flavobacteriales</taxon>
        <taxon>Flavobacteriaceae</taxon>
        <taxon>Myroides</taxon>
    </lineage>
</organism>
<dbReference type="InterPro" id="IPR018060">
    <property type="entry name" value="HTH_AraC"/>
</dbReference>
<dbReference type="GO" id="GO:0003700">
    <property type="term" value="F:DNA-binding transcription factor activity"/>
    <property type="evidence" value="ECO:0007669"/>
    <property type="project" value="InterPro"/>
</dbReference>
<dbReference type="Gene3D" id="1.10.10.60">
    <property type="entry name" value="Homeodomain-like"/>
    <property type="match status" value="1"/>
</dbReference>
<evidence type="ECO:0000313" key="3">
    <source>
        <dbReference type="Proteomes" id="UP000295215"/>
    </source>
</evidence>
<reference evidence="2 3" key="1">
    <citation type="submission" date="2019-03" db="EMBL/GenBank/DDBJ databases">
        <title>Genomic Encyclopedia of Archaeal and Bacterial Type Strains, Phase II (KMG-II): from individual species to whole genera.</title>
        <authorList>
            <person name="Goeker M."/>
        </authorList>
    </citation>
    <scope>NUCLEOTIDE SEQUENCE [LARGE SCALE GENOMIC DNA]</scope>
    <source>
        <strain evidence="2 3">DSM 28213</strain>
    </source>
</reference>
<evidence type="ECO:0000259" key="1">
    <source>
        <dbReference type="PROSITE" id="PS01124"/>
    </source>
</evidence>
<dbReference type="Proteomes" id="UP000295215">
    <property type="component" value="Unassembled WGS sequence"/>
</dbReference>
<protein>
    <submittedName>
        <fullName evidence="2">Helix-turn-helix protein</fullName>
    </submittedName>
</protein>
<dbReference type="PROSITE" id="PS01124">
    <property type="entry name" value="HTH_ARAC_FAMILY_2"/>
    <property type="match status" value="1"/>
</dbReference>
<keyword evidence="3" id="KW-1185">Reference proteome</keyword>